<dbReference type="SUPFAM" id="SSF50729">
    <property type="entry name" value="PH domain-like"/>
    <property type="match status" value="1"/>
</dbReference>
<organism>
    <name type="scientific">Pediculus humanus subsp. corporis</name>
    <name type="common">Body louse</name>
    <dbReference type="NCBI Taxonomy" id="121224"/>
    <lineage>
        <taxon>Eukaryota</taxon>
        <taxon>Metazoa</taxon>
        <taxon>Ecdysozoa</taxon>
        <taxon>Arthropoda</taxon>
        <taxon>Hexapoda</taxon>
        <taxon>Insecta</taxon>
        <taxon>Pterygota</taxon>
        <taxon>Neoptera</taxon>
        <taxon>Paraneoptera</taxon>
        <taxon>Psocodea</taxon>
        <taxon>Troctomorpha</taxon>
        <taxon>Phthiraptera</taxon>
        <taxon>Anoplura</taxon>
        <taxon>Pediculidae</taxon>
        <taxon>Pediculus</taxon>
    </lineage>
</organism>
<sequence>MICVFVVYFIHKIFFNFKVLTANIGILLDLYGVEKGLDHYRSTNTLNFEHFKYYLQNEVFCNVPNNLTLKEMQELEGKIEEVCWLVCRKHYLNKENHRLSESSMYHLFRIFCFLSDLIPVENNRFQVLMHSSEIARLASDLACLLGLEWGLDDIEALNSMDDSFQFSLFLAFFEGKFGSVVECEPLKEGISELYHTLIGDIIKKGNLFKKGYLLPTFREYWFVLQTTELSYYKTRDEKDPCGCIALCSESRVDPSPYSGKDKLHRILIHSMERTFELATIDHKTRLQWISAIQLAINNSGGNESYQRIQAMRRRAQRIAGTLKIEEEVSRQNSQIKEMESTKQKLKEEIEARVAADQKAKELQDSLEEQQKRAKELIAIRNKLEKLLEEETQSKRDEEIVRNLQARVLREEWEKREELERLQDEQKKMLEEEREKRVEFERLQREKEEQLKDAQIRLQALEEERQALDQELNAAREKILSSERSKEILEAQIRVIGSHIRDTDRFRRAMSFVDTVKNQQFFESQLLPLKKTNTNQNNN</sequence>
<dbReference type="InterPro" id="IPR057837">
    <property type="entry name" value="PH_SWAP70"/>
</dbReference>
<dbReference type="CDD" id="cd13273">
    <property type="entry name" value="PH_SWAP-70"/>
    <property type="match status" value="1"/>
</dbReference>
<reference evidence="3" key="1">
    <citation type="submission" date="2007-04" db="EMBL/GenBank/DDBJ databases">
        <title>Annotation of Pediculus humanus corporis strain USDA.</title>
        <authorList>
            <person name="Kirkness E."/>
            <person name="Hannick L."/>
            <person name="Hass B."/>
            <person name="Bruggner R."/>
            <person name="Lawson D."/>
            <person name="Bidwell S."/>
            <person name="Joardar V."/>
            <person name="Caler E."/>
            <person name="Walenz B."/>
            <person name="Inman J."/>
            <person name="Schobel S."/>
            <person name="Galinsky K."/>
            <person name="Amedeo P."/>
            <person name="Strausberg R."/>
        </authorList>
    </citation>
    <scope>NUCLEOTIDE SEQUENCE</scope>
    <source>
        <strain evidence="3">USDA</strain>
    </source>
</reference>
<dbReference type="PROSITE" id="PS50003">
    <property type="entry name" value="PH_DOMAIN"/>
    <property type="match status" value="1"/>
</dbReference>
<evidence type="ECO:0000313" key="4">
    <source>
        <dbReference type="EnsemblMetazoa" id="PHUM446210-PA"/>
    </source>
</evidence>
<dbReference type="EMBL" id="DS235780">
    <property type="protein sequence ID" value="EEB16909.1"/>
    <property type="molecule type" value="Genomic_DNA"/>
</dbReference>
<keyword evidence="5" id="KW-1185">Reference proteome</keyword>
<evidence type="ECO:0000256" key="1">
    <source>
        <dbReference type="SAM" id="Coils"/>
    </source>
</evidence>
<dbReference type="Pfam" id="PF00169">
    <property type="entry name" value="PH"/>
    <property type="match status" value="1"/>
</dbReference>
<dbReference type="KEGG" id="phu:Phum_PHUM446210"/>
<evidence type="ECO:0000313" key="3">
    <source>
        <dbReference type="EMBL" id="EEB16909.1"/>
    </source>
</evidence>
<dbReference type="HOGENOM" id="CLU_506535_0_0_1"/>
<gene>
    <name evidence="4" type="primary">8231186</name>
    <name evidence="3" type="ORF">Phum_PHUM446210</name>
</gene>
<name>E0VU53_PEDHC</name>
<reference evidence="4" key="3">
    <citation type="submission" date="2020-05" db="UniProtKB">
        <authorList>
            <consortium name="EnsemblMetazoa"/>
        </authorList>
    </citation>
    <scope>IDENTIFICATION</scope>
    <source>
        <strain evidence="4">USDA</strain>
    </source>
</reference>
<dbReference type="CTD" id="8231186"/>
<dbReference type="InterPro" id="IPR011993">
    <property type="entry name" value="PH-like_dom_sf"/>
</dbReference>
<dbReference type="AlphaFoldDB" id="E0VU53"/>
<dbReference type="VEuPathDB" id="VectorBase:PHUM446210"/>
<feature type="coiled-coil region" evidence="1">
    <location>
        <begin position="328"/>
        <end position="491"/>
    </location>
</feature>
<dbReference type="EnsemblMetazoa" id="PHUM446210-RA">
    <property type="protein sequence ID" value="PHUM446210-PA"/>
    <property type="gene ID" value="PHUM446210"/>
</dbReference>
<dbReference type="InterPro" id="IPR057836">
    <property type="entry name" value="EF-hand_SWAP70_N"/>
</dbReference>
<dbReference type="eggNOG" id="ENOG502QUWV">
    <property type="taxonomic scope" value="Eukaryota"/>
</dbReference>
<keyword evidence="1" id="KW-0175">Coiled coil</keyword>
<dbReference type="EMBL" id="AAZO01005449">
    <property type="status" value="NOT_ANNOTATED_CDS"/>
    <property type="molecule type" value="Genomic_DNA"/>
</dbReference>
<evidence type="ECO:0000259" key="2">
    <source>
        <dbReference type="PROSITE" id="PS50003"/>
    </source>
</evidence>
<dbReference type="OMA" id="CTKHLLI"/>
<dbReference type="InParanoid" id="E0VU53"/>
<proteinExistence type="predicted"/>
<dbReference type="SMART" id="SM00233">
    <property type="entry name" value="PH"/>
    <property type="match status" value="1"/>
</dbReference>
<dbReference type="Pfam" id="PF25530">
    <property type="entry name" value="EF-hand_SWAP70_N"/>
    <property type="match status" value="1"/>
</dbReference>
<dbReference type="OrthoDB" id="8434295at2759"/>
<dbReference type="PANTHER" id="PTHR14383:SF5">
    <property type="entry name" value="RUN DOMAIN-CONTAINING PROTEIN"/>
    <property type="match status" value="1"/>
</dbReference>
<dbReference type="RefSeq" id="XP_002429647.1">
    <property type="nucleotide sequence ID" value="XM_002429602.1"/>
</dbReference>
<evidence type="ECO:0000313" key="5">
    <source>
        <dbReference type="Proteomes" id="UP000009046"/>
    </source>
</evidence>
<dbReference type="Gene3D" id="2.30.29.30">
    <property type="entry name" value="Pleckstrin-homology domain (PH domain)/Phosphotyrosine-binding domain (PTB)"/>
    <property type="match status" value="1"/>
</dbReference>
<dbReference type="PANTHER" id="PTHR14383">
    <property type="entry name" value="SWAP-70 RECOMBINASE"/>
    <property type="match status" value="1"/>
</dbReference>
<dbReference type="InterPro" id="IPR001849">
    <property type="entry name" value="PH_domain"/>
</dbReference>
<protein>
    <recommendedName>
        <fullName evidence="2">PH domain-containing protein</fullName>
    </recommendedName>
</protein>
<dbReference type="GO" id="GO:0005634">
    <property type="term" value="C:nucleus"/>
    <property type="evidence" value="ECO:0007669"/>
    <property type="project" value="TreeGrafter"/>
</dbReference>
<dbReference type="Proteomes" id="UP000009046">
    <property type="component" value="Unassembled WGS sequence"/>
</dbReference>
<dbReference type="GO" id="GO:0005737">
    <property type="term" value="C:cytoplasm"/>
    <property type="evidence" value="ECO:0007669"/>
    <property type="project" value="TreeGrafter"/>
</dbReference>
<reference evidence="3" key="2">
    <citation type="submission" date="2007-04" db="EMBL/GenBank/DDBJ databases">
        <title>The genome of the human body louse.</title>
        <authorList>
            <consortium name="The Human Body Louse Genome Consortium"/>
            <person name="Kirkness E."/>
            <person name="Walenz B."/>
            <person name="Hass B."/>
            <person name="Bruggner R."/>
            <person name="Strausberg R."/>
        </authorList>
    </citation>
    <scope>NUCLEOTIDE SEQUENCE</scope>
    <source>
        <strain evidence="3">USDA</strain>
    </source>
</reference>
<dbReference type="STRING" id="121224.E0VU53"/>
<accession>E0VU53</accession>
<dbReference type="GeneID" id="8231186"/>
<feature type="domain" description="PH" evidence="2">
    <location>
        <begin position="200"/>
        <end position="297"/>
    </location>
</feature>